<comment type="similarity">
    <text evidence="2 9">Belongs to the cytochrome P450 family.</text>
</comment>
<evidence type="ECO:0000256" key="5">
    <source>
        <dbReference type="ARBA" id="ARBA00023002"/>
    </source>
</evidence>
<keyword evidence="3 8" id="KW-0349">Heme</keyword>
<dbReference type="Pfam" id="PF00067">
    <property type="entry name" value="p450"/>
    <property type="match status" value="1"/>
</dbReference>
<gene>
    <name evidence="10" type="primary">ORF57592</name>
</gene>
<evidence type="ECO:0000256" key="9">
    <source>
        <dbReference type="RuleBase" id="RU000461"/>
    </source>
</evidence>
<proteinExistence type="inferred from homology"/>
<dbReference type="PANTHER" id="PTHR24292:SF54">
    <property type="entry name" value="CYP9F3-RELATED"/>
    <property type="match status" value="1"/>
</dbReference>
<dbReference type="InterPro" id="IPR002401">
    <property type="entry name" value="Cyt_P450_E_grp-I"/>
</dbReference>
<dbReference type="PRINTS" id="PR00463">
    <property type="entry name" value="EP450I"/>
</dbReference>
<keyword evidence="6 8" id="KW-0408">Iron</keyword>
<dbReference type="EMBL" id="HACG01019318">
    <property type="protein sequence ID" value="CEK66183.1"/>
    <property type="molecule type" value="Transcribed_RNA"/>
</dbReference>
<sequence length="192" mass="21864">TLFIIAGYETTYTTLQFVCYELAKNHEIQSKVMKEIQDVLGDTTEPDYDKCKSLKYMEATIYETLRMHPPVQLLTRLVKQKTNLNGLTVPANSIVLIPPANLGSDPEFFQDPDLFNPDRFLNENKQQINPFTFLSFGQGPRSCIGMRLAMVELKIALVHILRKVRLVDATPNVLEIDDHTGVPVPRIPIRLH</sequence>
<dbReference type="GO" id="GO:0004497">
    <property type="term" value="F:monooxygenase activity"/>
    <property type="evidence" value="ECO:0007669"/>
    <property type="project" value="UniProtKB-KW"/>
</dbReference>
<evidence type="ECO:0000256" key="8">
    <source>
        <dbReference type="PIRSR" id="PIRSR602401-1"/>
    </source>
</evidence>
<dbReference type="GO" id="GO:0005506">
    <property type="term" value="F:iron ion binding"/>
    <property type="evidence" value="ECO:0007669"/>
    <property type="project" value="InterPro"/>
</dbReference>
<dbReference type="SUPFAM" id="SSF48264">
    <property type="entry name" value="Cytochrome P450"/>
    <property type="match status" value="1"/>
</dbReference>
<dbReference type="InterPro" id="IPR001128">
    <property type="entry name" value="Cyt_P450"/>
</dbReference>
<evidence type="ECO:0000256" key="3">
    <source>
        <dbReference type="ARBA" id="ARBA00022617"/>
    </source>
</evidence>
<dbReference type="InterPro" id="IPR017972">
    <property type="entry name" value="Cyt_P450_CS"/>
</dbReference>
<evidence type="ECO:0000256" key="2">
    <source>
        <dbReference type="ARBA" id="ARBA00010617"/>
    </source>
</evidence>
<feature type="non-terminal residue" evidence="10">
    <location>
        <position position="1"/>
    </location>
</feature>
<evidence type="ECO:0000256" key="7">
    <source>
        <dbReference type="ARBA" id="ARBA00023033"/>
    </source>
</evidence>
<dbReference type="InterPro" id="IPR050476">
    <property type="entry name" value="Insect_CytP450_Detox"/>
</dbReference>
<dbReference type="PRINTS" id="PR00385">
    <property type="entry name" value="P450"/>
</dbReference>
<evidence type="ECO:0000256" key="6">
    <source>
        <dbReference type="ARBA" id="ARBA00023004"/>
    </source>
</evidence>
<dbReference type="GO" id="GO:0016705">
    <property type="term" value="F:oxidoreductase activity, acting on paired donors, with incorporation or reduction of molecular oxygen"/>
    <property type="evidence" value="ECO:0007669"/>
    <property type="project" value="InterPro"/>
</dbReference>
<protein>
    <recommendedName>
        <fullName evidence="11">Cytochrome P450</fullName>
    </recommendedName>
</protein>
<feature type="binding site" description="axial binding residue" evidence="8">
    <location>
        <position position="143"/>
    </location>
    <ligand>
        <name>heme</name>
        <dbReference type="ChEBI" id="CHEBI:30413"/>
    </ligand>
    <ligandPart>
        <name>Fe</name>
        <dbReference type="ChEBI" id="CHEBI:18248"/>
    </ligandPart>
</feature>
<keyword evidence="7 9" id="KW-0503">Monooxygenase</keyword>
<evidence type="ECO:0008006" key="11">
    <source>
        <dbReference type="Google" id="ProtNLM"/>
    </source>
</evidence>
<reference evidence="10" key="1">
    <citation type="submission" date="2014-12" db="EMBL/GenBank/DDBJ databases">
        <title>Insight into the proteome of Arion vulgaris.</title>
        <authorList>
            <person name="Aradska J."/>
            <person name="Bulat T."/>
            <person name="Smidak R."/>
            <person name="Sarate P."/>
            <person name="Gangsoo J."/>
            <person name="Sialana F."/>
            <person name="Bilban M."/>
            <person name="Lubec G."/>
        </authorList>
    </citation>
    <scope>NUCLEOTIDE SEQUENCE</scope>
    <source>
        <tissue evidence="10">Skin</tissue>
    </source>
</reference>
<comment type="cofactor">
    <cofactor evidence="1 8">
        <name>heme</name>
        <dbReference type="ChEBI" id="CHEBI:30413"/>
    </cofactor>
</comment>
<dbReference type="PROSITE" id="PS00086">
    <property type="entry name" value="CYTOCHROME_P450"/>
    <property type="match status" value="1"/>
</dbReference>
<dbReference type="InterPro" id="IPR036396">
    <property type="entry name" value="Cyt_P450_sf"/>
</dbReference>
<keyword evidence="4 8" id="KW-0479">Metal-binding</keyword>
<dbReference type="AlphaFoldDB" id="A0A0B6ZCE4"/>
<dbReference type="PANTHER" id="PTHR24292">
    <property type="entry name" value="CYTOCHROME P450"/>
    <property type="match status" value="1"/>
</dbReference>
<dbReference type="Gene3D" id="1.10.630.10">
    <property type="entry name" value="Cytochrome P450"/>
    <property type="match status" value="1"/>
</dbReference>
<keyword evidence="5 9" id="KW-0560">Oxidoreductase</keyword>
<accession>A0A0B6ZCE4</accession>
<organism evidence="10">
    <name type="scientific">Arion vulgaris</name>
    <dbReference type="NCBI Taxonomy" id="1028688"/>
    <lineage>
        <taxon>Eukaryota</taxon>
        <taxon>Metazoa</taxon>
        <taxon>Spiralia</taxon>
        <taxon>Lophotrochozoa</taxon>
        <taxon>Mollusca</taxon>
        <taxon>Gastropoda</taxon>
        <taxon>Heterobranchia</taxon>
        <taxon>Euthyneura</taxon>
        <taxon>Panpulmonata</taxon>
        <taxon>Eupulmonata</taxon>
        <taxon>Stylommatophora</taxon>
        <taxon>Helicina</taxon>
        <taxon>Arionoidea</taxon>
        <taxon>Arionidae</taxon>
        <taxon>Arion</taxon>
    </lineage>
</organism>
<evidence type="ECO:0000313" key="10">
    <source>
        <dbReference type="EMBL" id="CEK66183.1"/>
    </source>
</evidence>
<feature type="non-terminal residue" evidence="10">
    <location>
        <position position="192"/>
    </location>
</feature>
<dbReference type="GO" id="GO:0020037">
    <property type="term" value="F:heme binding"/>
    <property type="evidence" value="ECO:0007669"/>
    <property type="project" value="InterPro"/>
</dbReference>
<name>A0A0B6ZCE4_9EUPU</name>
<evidence type="ECO:0000256" key="4">
    <source>
        <dbReference type="ARBA" id="ARBA00022723"/>
    </source>
</evidence>
<evidence type="ECO:0000256" key="1">
    <source>
        <dbReference type="ARBA" id="ARBA00001971"/>
    </source>
</evidence>